<name>A0ACD3ANF9_9AGAR</name>
<evidence type="ECO:0000313" key="1">
    <source>
        <dbReference type="EMBL" id="TFK67037.1"/>
    </source>
</evidence>
<accession>A0ACD3ANF9</accession>
<dbReference type="EMBL" id="ML208387">
    <property type="protein sequence ID" value="TFK67037.1"/>
    <property type="molecule type" value="Genomic_DNA"/>
</dbReference>
<organism evidence="1 2">
    <name type="scientific">Pluteus cervinus</name>
    <dbReference type="NCBI Taxonomy" id="181527"/>
    <lineage>
        <taxon>Eukaryota</taxon>
        <taxon>Fungi</taxon>
        <taxon>Dikarya</taxon>
        <taxon>Basidiomycota</taxon>
        <taxon>Agaricomycotina</taxon>
        <taxon>Agaricomycetes</taxon>
        <taxon>Agaricomycetidae</taxon>
        <taxon>Agaricales</taxon>
        <taxon>Pluteineae</taxon>
        <taxon>Pluteaceae</taxon>
        <taxon>Pluteus</taxon>
    </lineage>
</organism>
<reference evidence="1 2" key="1">
    <citation type="journal article" date="2019" name="Nat. Ecol. Evol.">
        <title>Megaphylogeny resolves global patterns of mushroom evolution.</title>
        <authorList>
            <person name="Varga T."/>
            <person name="Krizsan K."/>
            <person name="Foldi C."/>
            <person name="Dima B."/>
            <person name="Sanchez-Garcia M."/>
            <person name="Sanchez-Ramirez S."/>
            <person name="Szollosi G.J."/>
            <person name="Szarkandi J.G."/>
            <person name="Papp V."/>
            <person name="Albert L."/>
            <person name="Andreopoulos W."/>
            <person name="Angelini C."/>
            <person name="Antonin V."/>
            <person name="Barry K.W."/>
            <person name="Bougher N.L."/>
            <person name="Buchanan P."/>
            <person name="Buyck B."/>
            <person name="Bense V."/>
            <person name="Catcheside P."/>
            <person name="Chovatia M."/>
            <person name="Cooper J."/>
            <person name="Damon W."/>
            <person name="Desjardin D."/>
            <person name="Finy P."/>
            <person name="Geml J."/>
            <person name="Haridas S."/>
            <person name="Hughes K."/>
            <person name="Justo A."/>
            <person name="Karasinski D."/>
            <person name="Kautmanova I."/>
            <person name="Kiss B."/>
            <person name="Kocsube S."/>
            <person name="Kotiranta H."/>
            <person name="LaButti K.M."/>
            <person name="Lechner B.E."/>
            <person name="Liimatainen K."/>
            <person name="Lipzen A."/>
            <person name="Lukacs Z."/>
            <person name="Mihaltcheva S."/>
            <person name="Morgado L.N."/>
            <person name="Niskanen T."/>
            <person name="Noordeloos M.E."/>
            <person name="Ohm R.A."/>
            <person name="Ortiz-Santana B."/>
            <person name="Ovrebo C."/>
            <person name="Racz N."/>
            <person name="Riley R."/>
            <person name="Savchenko A."/>
            <person name="Shiryaev A."/>
            <person name="Soop K."/>
            <person name="Spirin V."/>
            <person name="Szebenyi C."/>
            <person name="Tomsovsky M."/>
            <person name="Tulloss R.E."/>
            <person name="Uehling J."/>
            <person name="Grigoriev I.V."/>
            <person name="Vagvolgyi C."/>
            <person name="Papp T."/>
            <person name="Martin F.M."/>
            <person name="Miettinen O."/>
            <person name="Hibbett D.S."/>
            <person name="Nagy L.G."/>
        </authorList>
    </citation>
    <scope>NUCLEOTIDE SEQUENCE [LARGE SCALE GENOMIC DNA]</scope>
    <source>
        <strain evidence="1 2">NL-1719</strain>
    </source>
</reference>
<gene>
    <name evidence="1" type="ORF">BDN72DRAFT_859456</name>
</gene>
<dbReference type="Proteomes" id="UP000308600">
    <property type="component" value="Unassembled WGS sequence"/>
</dbReference>
<keyword evidence="2" id="KW-1185">Reference proteome</keyword>
<proteinExistence type="predicted"/>
<protein>
    <submittedName>
        <fullName evidence="1">Uncharacterized protein</fullName>
    </submittedName>
</protein>
<evidence type="ECO:0000313" key="2">
    <source>
        <dbReference type="Proteomes" id="UP000308600"/>
    </source>
</evidence>
<sequence>MVSHWSKDPHTAEQQRIKKQIRKLHRRLNRLKSRLNDLIPINQLLPELLTRIFFFLQRDLQTAGTAYYRWTSVMHVCRHWRNLTLEGKSLWSGVNYTTSLPQSPWAAFSLDQSKPRSLDVVMKTTSLSPDYALTHTIIQDLSRMRTLHFSLDLDTELRHLSDANRVSLADLVQNFGKEAPLLEEFSMEGPNPFVKANQNPTPTVLFGGHAPRLASIDIWNFYFRFTSMPFTNLTVLKICYARSHPGGLSFRTFFEVLRANRVKILKMYYSVFQEDDLSPRDHSPIPLPSLSVLDFRGTPSQCRAFLCNVVVPPKCEITIKGRIADTQGTQGTPDPQGFIDETVSSIHQCLTHLIRVDVVVSDRLDGVTLDLWMERQHRAQSAPKQGWGPNPLVQISYWLPRTQEEVDWFVFPMSIPLPNVWLLGLRSSASSWTPPSGNDAMMNISMLSSLTHVELEGPFITLLSTQLTTHLNSFERLNSLEIIHGEDVSSTLEPLYAALVKRGAALLRVIGFAASGKEGDDEFIKWKGLLTGFVGGG</sequence>